<dbReference type="CDD" id="cd00093">
    <property type="entry name" value="HTH_XRE"/>
    <property type="match status" value="1"/>
</dbReference>
<name>A0A9D2CKN6_9BACE</name>
<proteinExistence type="predicted"/>
<comment type="caution">
    <text evidence="3">The sequence shown here is derived from an EMBL/GenBank/DDBJ whole genome shotgun (WGS) entry which is preliminary data.</text>
</comment>
<dbReference type="AlphaFoldDB" id="A0A9D2CKN6"/>
<accession>A0A9D2CKN6</accession>
<dbReference type="InterPro" id="IPR001387">
    <property type="entry name" value="Cro/C1-type_HTH"/>
</dbReference>
<feature type="domain" description="HTH cro/C1-type" evidence="2">
    <location>
        <begin position="8"/>
        <end position="63"/>
    </location>
</feature>
<dbReference type="Proteomes" id="UP000886851">
    <property type="component" value="Unassembled WGS sequence"/>
</dbReference>
<dbReference type="GO" id="GO:0003677">
    <property type="term" value="F:DNA binding"/>
    <property type="evidence" value="ECO:0007669"/>
    <property type="project" value="InterPro"/>
</dbReference>
<reference evidence="3" key="2">
    <citation type="submission" date="2021-04" db="EMBL/GenBank/DDBJ databases">
        <authorList>
            <person name="Gilroy R."/>
        </authorList>
    </citation>
    <scope>NUCLEOTIDE SEQUENCE</scope>
    <source>
        <strain evidence="3">Gambia2-208</strain>
    </source>
</reference>
<dbReference type="Gene3D" id="1.10.260.40">
    <property type="entry name" value="lambda repressor-like DNA-binding domains"/>
    <property type="match status" value="1"/>
</dbReference>
<evidence type="ECO:0000259" key="2">
    <source>
        <dbReference type="PROSITE" id="PS50943"/>
    </source>
</evidence>
<feature type="region of interest" description="Disordered" evidence="1">
    <location>
        <begin position="69"/>
        <end position="120"/>
    </location>
</feature>
<evidence type="ECO:0000313" key="4">
    <source>
        <dbReference type="Proteomes" id="UP000886851"/>
    </source>
</evidence>
<dbReference type="EMBL" id="DXCV01000023">
    <property type="protein sequence ID" value="HIY87565.1"/>
    <property type="molecule type" value="Genomic_DNA"/>
</dbReference>
<reference evidence="3" key="1">
    <citation type="journal article" date="2021" name="PeerJ">
        <title>Extensive microbial diversity within the chicken gut microbiome revealed by metagenomics and culture.</title>
        <authorList>
            <person name="Gilroy R."/>
            <person name="Ravi A."/>
            <person name="Getino M."/>
            <person name="Pursley I."/>
            <person name="Horton D.L."/>
            <person name="Alikhan N.F."/>
            <person name="Baker D."/>
            <person name="Gharbi K."/>
            <person name="Hall N."/>
            <person name="Watson M."/>
            <person name="Adriaenssens E.M."/>
            <person name="Foster-Nyarko E."/>
            <person name="Jarju S."/>
            <person name="Secka A."/>
            <person name="Antonio M."/>
            <person name="Oren A."/>
            <person name="Chaudhuri R.R."/>
            <person name="La Ragione R."/>
            <person name="Hildebrand F."/>
            <person name="Pallen M.J."/>
        </authorList>
    </citation>
    <scope>NUCLEOTIDE SEQUENCE</scope>
    <source>
        <strain evidence="3">Gambia2-208</strain>
    </source>
</reference>
<evidence type="ECO:0000313" key="3">
    <source>
        <dbReference type="EMBL" id="HIY87565.1"/>
    </source>
</evidence>
<dbReference type="Pfam" id="PF01381">
    <property type="entry name" value="HTH_3"/>
    <property type="match status" value="1"/>
</dbReference>
<dbReference type="PROSITE" id="PS50943">
    <property type="entry name" value="HTH_CROC1"/>
    <property type="match status" value="1"/>
</dbReference>
<dbReference type="SMART" id="SM00530">
    <property type="entry name" value="HTH_XRE"/>
    <property type="match status" value="1"/>
</dbReference>
<protein>
    <submittedName>
        <fullName evidence="3">Helix-turn-helix domain-containing protein</fullName>
    </submittedName>
</protein>
<sequence>MDEIKDRFKLIMDRAKLTAGAFAESIGASQATISHILSGRNKPSVELVLRVHQRYGDINLEWLLTGKGEMSNATGEPGEPASDPAEGYPLFAENALNPAGTPIGAENRKEMPLGKPQNAPKDIVKQEIVYRERPPRKITEIRIFFDDNTYETFKPAN</sequence>
<dbReference type="SUPFAM" id="SSF47413">
    <property type="entry name" value="lambda repressor-like DNA-binding domains"/>
    <property type="match status" value="1"/>
</dbReference>
<gene>
    <name evidence="3" type="ORF">H9824_02525</name>
</gene>
<organism evidence="3 4">
    <name type="scientific">Candidatus Bacteroides pullicola</name>
    <dbReference type="NCBI Taxonomy" id="2838475"/>
    <lineage>
        <taxon>Bacteria</taxon>
        <taxon>Pseudomonadati</taxon>
        <taxon>Bacteroidota</taxon>
        <taxon>Bacteroidia</taxon>
        <taxon>Bacteroidales</taxon>
        <taxon>Bacteroidaceae</taxon>
        <taxon>Bacteroides</taxon>
    </lineage>
</organism>
<evidence type="ECO:0000256" key="1">
    <source>
        <dbReference type="SAM" id="MobiDB-lite"/>
    </source>
</evidence>
<dbReference type="InterPro" id="IPR010982">
    <property type="entry name" value="Lambda_DNA-bd_dom_sf"/>
</dbReference>